<dbReference type="Gene3D" id="1.20.140.90">
    <property type="entry name" value="Malonyl-CoA decarboxylase, oligemerization domain"/>
    <property type="match status" value="1"/>
</dbReference>
<evidence type="ECO:0000259" key="2">
    <source>
        <dbReference type="Pfam" id="PF17408"/>
    </source>
</evidence>
<evidence type="ECO:0000313" key="4">
    <source>
        <dbReference type="Proteomes" id="UP000035760"/>
    </source>
</evidence>
<name>W6MBA7_9GAMM</name>
<dbReference type="PANTHER" id="PTHR28641">
    <property type="match status" value="1"/>
</dbReference>
<dbReference type="EMBL" id="CBTJ020000101">
    <property type="protein sequence ID" value="CDI04174.1"/>
    <property type="molecule type" value="Genomic_DNA"/>
</dbReference>
<dbReference type="GO" id="GO:0050080">
    <property type="term" value="F:malonyl-CoA decarboxylase activity"/>
    <property type="evidence" value="ECO:0007669"/>
    <property type="project" value="UniProtKB-EC"/>
</dbReference>
<feature type="domain" description="Malonyl-CoA decarboxylase C-terminal" evidence="1">
    <location>
        <begin position="194"/>
        <end position="455"/>
    </location>
</feature>
<dbReference type="PANTHER" id="PTHR28641:SF1">
    <property type="entry name" value="MALONYL-COA DECARBOXYLASE, MITOCHONDRIAL"/>
    <property type="match status" value="1"/>
</dbReference>
<evidence type="ECO:0000313" key="3">
    <source>
        <dbReference type="EMBL" id="CDI04174.1"/>
    </source>
</evidence>
<evidence type="ECO:0000259" key="1">
    <source>
        <dbReference type="Pfam" id="PF05292"/>
    </source>
</evidence>
<sequence>MTEQTTREPEITTRDSLLDRTMQNLREAWRDVADWRGGLLSTTPNPNLPDKDAEALKNQMRDCLEARGGEVSARARAANLGRLYLSLNAKGRKRFLKILATEFDSDHHAVNKAAEQLRQAGDNSEERAKAERALRQALQPPRGRLLAQLNALPEGFHFLVDLRAELLAWRQDDPALGALERDLLALLVSWFDVGFLELRRITWNSPASLLEKMFVYEAVHPIRDWGDLKNRLSVDRRCFAFFHPRMPDEPLIIVQVALVDGIANNVHTLLDESAPVFEPTAADTAIFYSISNAHEGLSGISFGNFLIKRVVDELTTEFSNLKTFATLSPIPGFRDWLDSKLQESDADAELLTAAERKALVTAANAGKEPVSLQTLLATSDWHGNTELAKALKPPLLRLCSRYLAKEKRPGGTALDRVAHFHLSNGARIERLNWLADTSLKGMSQAVGMMVNYLYKLSDIETNHEAYRGEGKVMTSSTIRALLKS</sequence>
<organism evidence="3 4">
    <name type="scientific">Candidatus Competibacter denitrificans Run_A_D11</name>
    <dbReference type="NCBI Taxonomy" id="1400863"/>
    <lineage>
        <taxon>Bacteria</taxon>
        <taxon>Pseudomonadati</taxon>
        <taxon>Pseudomonadota</taxon>
        <taxon>Gammaproteobacteria</taxon>
        <taxon>Candidatus Competibacteraceae</taxon>
        <taxon>Candidatus Competibacter</taxon>
    </lineage>
</organism>
<dbReference type="InterPro" id="IPR007956">
    <property type="entry name" value="Malonyl_CoA_deC_C"/>
</dbReference>
<gene>
    <name evidence="3" type="ORF">BN873_890080</name>
</gene>
<keyword evidence="3" id="KW-0456">Lyase</keyword>
<reference evidence="3" key="1">
    <citation type="submission" date="2013-07" db="EMBL/GenBank/DDBJ databases">
        <authorList>
            <person name="McIlroy S."/>
        </authorList>
    </citation>
    <scope>NUCLEOTIDE SEQUENCE [LARGE SCALE GENOMIC DNA]</scope>
    <source>
        <strain evidence="3">Run_A_D11</strain>
    </source>
</reference>
<dbReference type="Gene3D" id="3.40.630.150">
    <property type="entry name" value="Malonyl-CoA decarboxylase, catalytic domain"/>
    <property type="match status" value="1"/>
</dbReference>
<dbReference type="InterPro" id="IPR035372">
    <property type="entry name" value="MCD_N"/>
</dbReference>
<dbReference type="RefSeq" id="WP_048676034.1">
    <property type="nucleotide sequence ID" value="NZ_CBTJ020000101.1"/>
</dbReference>
<dbReference type="InterPro" id="IPR038917">
    <property type="entry name" value="Malonyl_CoA_deC"/>
</dbReference>
<comment type="caution">
    <text evidence="3">The sequence shown here is derived from an EMBL/GenBank/DDBJ whole genome shotgun (WGS) entry which is preliminary data.</text>
</comment>
<keyword evidence="4" id="KW-1185">Reference proteome</keyword>
<proteinExistence type="predicted"/>
<accession>W6MBA7</accession>
<dbReference type="GO" id="GO:0006633">
    <property type="term" value="P:fatty acid biosynthetic process"/>
    <property type="evidence" value="ECO:0007669"/>
    <property type="project" value="InterPro"/>
</dbReference>
<dbReference type="AlphaFoldDB" id="W6MBA7"/>
<dbReference type="InterPro" id="IPR038351">
    <property type="entry name" value="MCD_N_sf"/>
</dbReference>
<feature type="domain" description="Malonyl-CoA decarboxylase N-terminal" evidence="2">
    <location>
        <begin position="103"/>
        <end position="191"/>
    </location>
</feature>
<dbReference type="Pfam" id="PF05292">
    <property type="entry name" value="MCD"/>
    <property type="match status" value="1"/>
</dbReference>
<dbReference type="STRING" id="1400863.BN873_890080"/>
<protein>
    <submittedName>
        <fullName evidence="3">Malonyl-CoA decarboxylase</fullName>
        <ecNumber evidence="3">4.1.1.9</ecNumber>
    </submittedName>
</protein>
<dbReference type="Pfam" id="PF17408">
    <property type="entry name" value="MCD_N"/>
    <property type="match status" value="1"/>
</dbReference>
<dbReference type="OrthoDB" id="5292736at2"/>
<reference evidence="3" key="2">
    <citation type="submission" date="2014-03" db="EMBL/GenBank/DDBJ databases">
        <title>Candidatus Competibacter-lineage genomes retrieved from metagenomes reveal functional metabolic diversity.</title>
        <authorList>
            <person name="McIlroy S.J."/>
            <person name="Albertsen M."/>
            <person name="Andresen E.K."/>
            <person name="Saunders A.M."/>
            <person name="Kristiansen R."/>
            <person name="Stokholm-Bjerregaard M."/>
            <person name="Nielsen K.L."/>
            <person name="Nielsen P.H."/>
        </authorList>
    </citation>
    <scope>NUCLEOTIDE SEQUENCE</scope>
    <source>
        <strain evidence="3">Run_A_D11</strain>
    </source>
</reference>
<dbReference type="Proteomes" id="UP000035760">
    <property type="component" value="Unassembled WGS sequence"/>
</dbReference>
<dbReference type="InterPro" id="IPR042303">
    <property type="entry name" value="Malonyl_CoA_deC_C_sf"/>
</dbReference>
<dbReference type="EC" id="4.1.1.9" evidence="3"/>